<dbReference type="PIRSF" id="PIRSF014972">
    <property type="entry name" value="FlK"/>
    <property type="match status" value="1"/>
</dbReference>
<dbReference type="Proteomes" id="UP000053467">
    <property type="component" value="Unassembled WGS sequence"/>
</dbReference>
<reference evidence="3" key="1">
    <citation type="journal article" date="2015" name="MBio">
        <title>Genome-Resolved Metagenomic Analysis Reveals Roles for Candidate Phyla and Other Microbial Community Members in Biogeochemical Transformations in Oil Reservoirs.</title>
        <authorList>
            <person name="Hu P."/>
            <person name="Tom L."/>
            <person name="Singh A."/>
            <person name="Thomas B.C."/>
            <person name="Baker B.J."/>
            <person name="Piceno Y.M."/>
            <person name="Andersen G.L."/>
            <person name="Banfield J.F."/>
        </authorList>
    </citation>
    <scope>NUCLEOTIDE SEQUENCE [LARGE SCALE GENOMIC DNA]</scope>
</reference>
<dbReference type="SUPFAM" id="SSF54637">
    <property type="entry name" value="Thioesterase/thiol ester dehydrase-isomerase"/>
    <property type="match status" value="1"/>
</dbReference>
<organism evidence="2 3">
    <name type="scientific">candidate division TA06 bacterium 34_109</name>
    <dbReference type="NCBI Taxonomy" id="1635277"/>
    <lineage>
        <taxon>Bacteria</taxon>
        <taxon>Bacteria division TA06</taxon>
    </lineage>
</organism>
<dbReference type="InterPro" id="IPR054485">
    <property type="entry name" value="FlK-like_dom"/>
</dbReference>
<protein>
    <submittedName>
        <fullName evidence="2">Thioesterase family protein</fullName>
    </submittedName>
</protein>
<dbReference type="PANTHER" id="PTHR36934">
    <property type="entry name" value="BLR0278 PROTEIN"/>
    <property type="match status" value="1"/>
</dbReference>
<dbReference type="Gene3D" id="3.10.129.10">
    <property type="entry name" value="Hotdog Thioesterase"/>
    <property type="match status" value="1"/>
</dbReference>
<comment type="caution">
    <text evidence="2">The sequence shown here is derived from an EMBL/GenBank/DDBJ whole genome shotgun (WGS) entry which is preliminary data.</text>
</comment>
<dbReference type="CDD" id="cd03440">
    <property type="entry name" value="hot_dog"/>
    <property type="match status" value="1"/>
</dbReference>
<evidence type="ECO:0000313" key="3">
    <source>
        <dbReference type="Proteomes" id="UP000053467"/>
    </source>
</evidence>
<dbReference type="InterPro" id="IPR029069">
    <property type="entry name" value="HotDog_dom_sf"/>
</dbReference>
<gene>
    <name evidence="2" type="ORF">XE03_1744</name>
</gene>
<dbReference type="AlphaFoldDB" id="A0A101HZ45"/>
<sequence length="138" mass="15255">MVEFNLPKGLKGVAQMVVGPDNMAEKFCKPMPPSFATPMLVSLMDNAATEAVKKDLPPGYITVATSITVKHLAPTPEGMTVTAQAELKEVFQNRLIFEVTAFDEVEKVGEGEVERFVIDLEKFSQKVLEKKKKEETPL</sequence>
<accession>A0A101HZ45</accession>
<dbReference type="InterPro" id="IPR025540">
    <property type="entry name" value="FlK"/>
</dbReference>
<proteinExistence type="predicted"/>
<evidence type="ECO:0000313" key="2">
    <source>
        <dbReference type="EMBL" id="KUK86042.1"/>
    </source>
</evidence>
<dbReference type="PANTHER" id="PTHR36934:SF1">
    <property type="entry name" value="THIOESTERASE DOMAIN-CONTAINING PROTEIN"/>
    <property type="match status" value="1"/>
</dbReference>
<dbReference type="Pfam" id="PF22636">
    <property type="entry name" value="FlK"/>
    <property type="match status" value="1"/>
</dbReference>
<name>A0A101HZ45_UNCT6</name>
<evidence type="ECO:0000259" key="1">
    <source>
        <dbReference type="Pfam" id="PF22636"/>
    </source>
</evidence>
<dbReference type="EMBL" id="LGGX01000031">
    <property type="protein sequence ID" value="KUK86042.1"/>
    <property type="molecule type" value="Genomic_DNA"/>
</dbReference>
<feature type="domain" description="Fluoroacetyl-CoA-specific thioesterase-like" evidence="1">
    <location>
        <begin position="18"/>
        <end position="119"/>
    </location>
</feature>